<dbReference type="Pfam" id="PF04844">
    <property type="entry name" value="Ovate"/>
    <property type="match status" value="1"/>
</dbReference>
<reference evidence="9 10" key="1">
    <citation type="journal article" date="2021" name="Comput. Struct. Biotechnol. J.">
        <title>De novo genome assembly of the potent medicinal plant Rehmannia glutinosa using nanopore technology.</title>
        <authorList>
            <person name="Ma L."/>
            <person name="Dong C."/>
            <person name="Song C."/>
            <person name="Wang X."/>
            <person name="Zheng X."/>
            <person name="Niu Y."/>
            <person name="Chen S."/>
            <person name="Feng W."/>
        </authorList>
    </citation>
    <scope>NUCLEOTIDE SEQUENCE [LARGE SCALE GENOMIC DNA]</scope>
    <source>
        <strain evidence="9">DH-2019</strain>
    </source>
</reference>
<keyword evidence="2 6" id="KW-0678">Repressor</keyword>
<dbReference type="InterPro" id="IPR038933">
    <property type="entry name" value="Ovate"/>
</dbReference>
<dbReference type="PANTHER" id="PTHR33057:SF151">
    <property type="entry name" value="TRANSCRIPTION REPRESSOR OFP1"/>
    <property type="match status" value="1"/>
</dbReference>
<feature type="compositionally biased region" description="Low complexity" evidence="7">
    <location>
        <begin position="12"/>
        <end position="30"/>
    </location>
</feature>
<keyword evidence="5 6" id="KW-0539">Nucleus</keyword>
<evidence type="ECO:0000256" key="6">
    <source>
        <dbReference type="RuleBase" id="RU367028"/>
    </source>
</evidence>
<evidence type="ECO:0000256" key="2">
    <source>
        <dbReference type="ARBA" id="ARBA00022491"/>
    </source>
</evidence>
<feature type="domain" description="OVATE" evidence="8">
    <location>
        <begin position="288"/>
        <end position="347"/>
    </location>
</feature>
<feature type="compositionally biased region" description="Basic residues" evidence="7">
    <location>
        <begin position="1"/>
        <end position="10"/>
    </location>
</feature>
<evidence type="ECO:0000259" key="8">
    <source>
        <dbReference type="PROSITE" id="PS51754"/>
    </source>
</evidence>
<dbReference type="InterPro" id="IPR006458">
    <property type="entry name" value="Ovate_C"/>
</dbReference>
<proteinExistence type="predicted"/>
<feature type="compositionally biased region" description="Basic residues" evidence="7">
    <location>
        <begin position="74"/>
        <end position="87"/>
    </location>
</feature>
<accession>A0ABR0V3T3</accession>
<evidence type="ECO:0000313" key="10">
    <source>
        <dbReference type="Proteomes" id="UP001318860"/>
    </source>
</evidence>
<comment type="caution">
    <text evidence="9">The sequence shown here is derived from an EMBL/GenBank/DDBJ whole genome shotgun (WGS) entry which is preliminary data.</text>
</comment>
<dbReference type="EMBL" id="JABTTQ020001639">
    <property type="protein sequence ID" value="KAK6129472.1"/>
    <property type="molecule type" value="Genomic_DNA"/>
</dbReference>
<dbReference type="PROSITE" id="PS51754">
    <property type="entry name" value="OVATE"/>
    <property type="match status" value="1"/>
</dbReference>
<feature type="compositionally biased region" description="Basic and acidic residues" evidence="7">
    <location>
        <begin position="63"/>
        <end position="73"/>
    </location>
</feature>
<comment type="subcellular location">
    <subcellularLocation>
        <location evidence="1 6">Nucleus</location>
    </subcellularLocation>
</comment>
<evidence type="ECO:0000313" key="9">
    <source>
        <dbReference type="EMBL" id="KAK6129472.1"/>
    </source>
</evidence>
<evidence type="ECO:0000256" key="3">
    <source>
        <dbReference type="ARBA" id="ARBA00023015"/>
    </source>
</evidence>
<dbReference type="PANTHER" id="PTHR33057">
    <property type="entry name" value="TRANSCRIPTION REPRESSOR OFP7-RELATED"/>
    <property type="match status" value="1"/>
</dbReference>
<name>A0ABR0V3T3_REHGL</name>
<protein>
    <recommendedName>
        <fullName evidence="6">Transcription repressor</fullName>
    </recommendedName>
    <alternativeName>
        <fullName evidence="6">Ovate family protein</fullName>
    </alternativeName>
</protein>
<evidence type="ECO:0000256" key="5">
    <source>
        <dbReference type="ARBA" id="ARBA00023242"/>
    </source>
</evidence>
<feature type="compositionally biased region" description="Polar residues" evidence="7">
    <location>
        <begin position="51"/>
        <end position="62"/>
    </location>
</feature>
<evidence type="ECO:0000256" key="1">
    <source>
        <dbReference type="ARBA" id="ARBA00004123"/>
    </source>
</evidence>
<keyword evidence="3 6" id="KW-0805">Transcription regulation</keyword>
<feature type="region of interest" description="Disordered" evidence="7">
    <location>
        <begin position="120"/>
        <end position="148"/>
    </location>
</feature>
<sequence length="354" mass="39647">MSKLRNKKHTPSSSSSSLSSSSASSSSASSKQPHLSDQRKSYYFTRDFTLHPNSPSNTCTTVSDKHSPTEPPRKSTRRRRSTRKSARLTKNPAPPARLVSSSISAGCSCRATIESVWTKPPDECAQTSSSSEHDSMLTEYGSDRDRGLSRDETFDGAITWSNGSCKCKTENDIVFKLDFDRVSDFDLPQINTRKHDQPTKIQRTSAEFSERNAYGSLSVKVVKEDFLSTKSTTSPIRRFSGNLSSPAGVKLRTNTPRIANRRIQGRKSVSSANSSAASRRSVSESFAVVKTSKDPKRDFRESMVEMIVENNIRSSKDLEELLACYLSLNSDEYHEVIINVFKQIWFDYIHVRLK</sequence>
<gene>
    <name evidence="9" type="ORF">DH2020_036785</name>
</gene>
<evidence type="ECO:0000256" key="7">
    <source>
        <dbReference type="SAM" id="MobiDB-lite"/>
    </source>
</evidence>
<dbReference type="NCBIfam" id="TIGR01568">
    <property type="entry name" value="A_thal_3678"/>
    <property type="match status" value="1"/>
</dbReference>
<evidence type="ECO:0000256" key="4">
    <source>
        <dbReference type="ARBA" id="ARBA00023163"/>
    </source>
</evidence>
<feature type="region of interest" description="Disordered" evidence="7">
    <location>
        <begin position="1"/>
        <end position="99"/>
    </location>
</feature>
<feature type="compositionally biased region" description="Basic and acidic residues" evidence="7">
    <location>
        <begin position="131"/>
        <end position="148"/>
    </location>
</feature>
<comment type="function">
    <text evidence="6">Transcriptional repressor that regulates multiple aspects of plant growth and development.</text>
</comment>
<organism evidence="9 10">
    <name type="scientific">Rehmannia glutinosa</name>
    <name type="common">Chinese foxglove</name>
    <dbReference type="NCBI Taxonomy" id="99300"/>
    <lineage>
        <taxon>Eukaryota</taxon>
        <taxon>Viridiplantae</taxon>
        <taxon>Streptophyta</taxon>
        <taxon>Embryophyta</taxon>
        <taxon>Tracheophyta</taxon>
        <taxon>Spermatophyta</taxon>
        <taxon>Magnoliopsida</taxon>
        <taxon>eudicotyledons</taxon>
        <taxon>Gunneridae</taxon>
        <taxon>Pentapetalae</taxon>
        <taxon>asterids</taxon>
        <taxon>lamiids</taxon>
        <taxon>Lamiales</taxon>
        <taxon>Orobanchaceae</taxon>
        <taxon>Rehmannieae</taxon>
        <taxon>Rehmannia</taxon>
    </lineage>
</organism>
<dbReference type="Proteomes" id="UP001318860">
    <property type="component" value="Unassembled WGS sequence"/>
</dbReference>
<keyword evidence="4 6" id="KW-0804">Transcription</keyword>
<keyword evidence="10" id="KW-1185">Reference proteome</keyword>